<proteinExistence type="predicted"/>
<accession>A0AAD6USL8</accession>
<keyword evidence="1" id="KW-0732">Signal</keyword>
<reference evidence="2" key="1">
    <citation type="submission" date="2023-03" db="EMBL/GenBank/DDBJ databases">
        <title>Massive genome expansion in bonnet fungi (Mycena s.s.) driven by repeated elements and novel gene families across ecological guilds.</title>
        <authorList>
            <consortium name="Lawrence Berkeley National Laboratory"/>
            <person name="Harder C.B."/>
            <person name="Miyauchi S."/>
            <person name="Viragh M."/>
            <person name="Kuo A."/>
            <person name="Thoen E."/>
            <person name="Andreopoulos B."/>
            <person name="Lu D."/>
            <person name="Skrede I."/>
            <person name="Drula E."/>
            <person name="Henrissat B."/>
            <person name="Morin E."/>
            <person name="Kohler A."/>
            <person name="Barry K."/>
            <person name="LaButti K."/>
            <person name="Morin E."/>
            <person name="Salamov A."/>
            <person name="Lipzen A."/>
            <person name="Mereny Z."/>
            <person name="Hegedus B."/>
            <person name="Baldrian P."/>
            <person name="Stursova M."/>
            <person name="Weitz H."/>
            <person name="Taylor A."/>
            <person name="Grigoriev I.V."/>
            <person name="Nagy L.G."/>
            <person name="Martin F."/>
            <person name="Kauserud H."/>
        </authorList>
    </citation>
    <scope>NUCLEOTIDE SEQUENCE</scope>
    <source>
        <strain evidence="2">9144</strain>
    </source>
</reference>
<comment type="caution">
    <text evidence="2">The sequence shown here is derived from an EMBL/GenBank/DDBJ whole genome shotgun (WGS) entry which is preliminary data.</text>
</comment>
<dbReference type="Proteomes" id="UP001219525">
    <property type="component" value="Unassembled WGS sequence"/>
</dbReference>
<feature type="chain" id="PRO_5042047550" evidence="1">
    <location>
        <begin position="25"/>
        <end position="264"/>
    </location>
</feature>
<dbReference type="AlphaFoldDB" id="A0AAD6USL8"/>
<keyword evidence="3" id="KW-1185">Reference proteome</keyword>
<gene>
    <name evidence="2" type="ORF">GGX14DRAFT_405242</name>
</gene>
<feature type="signal peptide" evidence="1">
    <location>
        <begin position="1"/>
        <end position="24"/>
    </location>
</feature>
<name>A0AAD6USL8_9AGAR</name>
<protein>
    <submittedName>
        <fullName evidence="2">Uncharacterized protein</fullName>
    </submittedName>
</protein>
<dbReference type="EMBL" id="JARJCW010000104">
    <property type="protein sequence ID" value="KAJ7193882.1"/>
    <property type="molecule type" value="Genomic_DNA"/>
</dbReference>
<sequence length="264" mass="29176">MAFDMSSGWVVLLGAQVLLVPTMSDERSVEAHLLSLLTWSLREHLIDLGADSSCCNGSLDAVVPGHIVAVLQRTAECYPNPVYRRLAQLALAISDETQTSDSYFNSLAVEVCTGVYDVALGTGPMPNLNSLTRLGFFHVKSLSNYRVRLLEEIEAFCGNFQLEYSPDQVQDYHHRLSCILNGKTDVRPMPSLAETASAHPAAIKRMLFRNRCHQRRRLRRPAAIKHMPSISRMLSEVDAIRDGARAVPPPSKPLAAMLPKPVLA</sequence>
<evidence type="ECO:0000313" key="3">
    <source>
        <dbReference type="Proteomes" id="UP001219525"/>
    </source>
</evidence>
<organism evidence="2 3">
    <name type="scientific">Mycena pura</name>
    <dbReference type="NCBI Taxonomy" id="153505"/>
    <lineage>
        <taxon>Eukaryota</taxon>
        <taxon>Fungi</taxon>
        <taxon>Dikarya</taxon>
        <taxon>Basidiomycota</taxon>
        <taxon>Agaricomycotina</taxon>
        <taxon>Agaricomycetes</taxon>
        <taxon>Agaricomycetidae</taxon>
        <taxon>Agaricales</taxon>
        <taxon>Marasmiineae</taxon>
        <taxon>Mycenaceae</taxon>
        <taxon>Mycena</taxon>
    </lineage>
</organism>
<evidence type="ECO:0000313" key="2">
    <source>
        <dbReference type="EMBL" id="KAJ7193882.1"/>
    </source>
</evidence>
<evidence type="ECO:0000256" key="1">
    <source>
        <dbReference type="SAM" id="SignalP"/>
    </source>
</evidence>